<dbReference type="Gene3D" id="3.60.15.10">
    <property type="entry name" value="Ribonuclease Z/Hydroxyacylglutathione hydrolase-like"/>
    <property type="match status" value="1"/>
</dbReference>
<dbReference type="InterPro" id="IPR036866">
    <property type="entry name" value="RibonucZ/Hydroxyglut_hydro"/>
</dbReference>
<dbReference type="Proteomes" id="UP000037020">
    <property type="component" value="Unassembled WGS sequence"/>
</dbReference>
<feature type="non-terminal residue" evidence="2">
    <location>
        <position position="203"/>
    </location>
</feature>
<dbReference type="Pfam" id="PF00753">
    <property type="entry name" value="Lactamase_B"/>
    <property type="match status" value="1"/>
</dbReference>
<evidence type="ECO:0000313" key="2">
    <source>
        <dbReference type="EMBL" id="KOG90829.1"/>
    </source>
</evidence>
<sequence length="203" mass="22069">TRRLRAAVAEAAPDARVTTVVNTHLNGDHCHGNQLFPDAEIITSDANAAGIDHEVPPALYPQLQQNPPAGPAGEYFTHHFGHFDFSGIEFTPPTRTFRDRLDLRVGDLDVELLNVGPAHTGGDVVVHVPEASTVFLGDILFQDDHPVVWAGPVLAWADACDRLIATGARTFVPGHGRLAGPADLARFRDYLRHVHEAVSYTHL</sequence>
<comment type="caution">
    <text evidence="2">The sequence shown here is derived from an EMBL/GenBank/DDBJ whole genome shotgun (WGS) entry which is preliminary data.</text>
</comment>
<dbReference type="CDD" id="cd16282">
    <property type="entry name" value="metallo-hydrolase-like_MBL-fold"/>
    <property type="match status" value="1"/>
</dbReference>
<feature type="non-terminal residue" evidence="2">
    <location>
        <position position="1"/>
    </location>
</feature>
<dbReference type="EMBL" id="LGUT01000535">
    <property type="protein sequence ID" value="KOG90829.1"/>
    <property type="molecule type" value="Genomic_DNA"/>
</dbReference>
<dbReference type="InterPro" id="IPR001279">
    <property type="entry name" value="Metallo-B-lactamas"/>
</dbReference>
<feature type="domain" description="Metallo-beta-lactamase" evidence="1">
    <location>
        <begin position="3"/>
        <end position="175"/>
    </location>
</feature>
<proteinExistence type="predicted"/>
<dbReference type="PANTHER" id="PTHR42951">
    <property type="entry name" value="METALLO-BETA-LACTAMASE DOMAIN-CONTAINING"/>
    <property type="match status" value="1"/>
</dbReference>
<name>A0ABR5JBJ4_9ACTN</name>
<keyword evidence="3" id="KW-1185">Reference proteome</keyword>
<evidence type="ECO:0000313" key="3">
    <source>
        <dbReference type="Proteomes" id="UP000037020"/>
    </source>
</evidence>
<dbReference type="PANTHER" id="PTHR42951:SF4">
    <property type="entry name" value="ACYL-COENZYME A THIOESTERASE MBLAC2"/>
    <property type="match status" value="1"/>
</dbReference>
<dbReference type="SMART" id="SM00849">
    <property type="entry name" value="Lactamase_B"/>
    <property type="match status" value="1"/>
</dbReference>
<dbReference type="InterPro" id="IPR050855">
    <property type="entry name" value="NDM-1-like"/>
</dbReference>
<evidence type="ECO:0000259" key="1">
    <source>
        <dbReference type="SMART" id="SM00849"/>
    </source>
</evidence>
<accession>A0ABR5JBJ4</accession>
<dbReference type="SUPFAM" id="SSF56281">
    <property type="entry name" value="Metallo-hydrolase/oxidoreductase"/>
    <property type="match status" value="1"/>
</dbReference>
<gene>
    <name evidence="2" type="ORF">ADK38_06530</name>
</gene>
<organism evidence="2 3">
    <name type="scientific">Streptomyces varsoviensis</name>
    <dbReference type="NCBI Taxonomy" id="67373"/>
    <lineage>
        <taxon>Bacteria</taxon>
        <taxon>Bacillati</taxon>
        <taxon>Actinomycetota</taxon>
        <taxon>Actinomycetes</taxon>
        <taxon>Kitasatosporales</taxon>
        <taxon>Streptomycetaceae</taxon>
        <taxon>Streptomyces</taxon>
    </lineage>
</organism>
<reference evidence="2 3" key="1">
    <citation type="submission" date="2015-07" db="EMBL/GenBank/DDBJ databases">
        <authorList>
            <person name="Ju K.-S."/>
            <person name="Doroghazi J.R."/>
            <person name="Metcalf W.W."/>
        </authorList>
    </citation>
    <scope>NUCLEOTIDE SEQUENCE [LARGE SCALE GENOMIC DNA]</scope>
    <source>
        <strain evidence="2 3">NRRL B-3589</strain>
    </source>
</reference>
<protein>
    <recommendedName>
        <fullName evidence="1">Metallo-beta-lactamase domain-containing protein</fullName>
    </recommendedName>
</protein>